<evidence type="ECO:0000313" key="4">
    <source>
        <dbReference type="Proteomes" id="UP000632774"/>
    </source>
</evidence>
<dbReference type="EMBL" id="JADFFM010000002">
    <property type="protein sequence ID" value="MBE9668063.1"/>
    <property type="molecule type" value="Genomic_DNA"/>
</dbReference>
<keyword evidence="2" id="KW-0472">Membrane</keyword>
<dbReference type="SUPFAM" id="SSF54637">
    <property type="entry name" value="Thioesterase/thiol ester dehydrase-isomerase"/>
    <property type="match status" value="1"/>
</dbReference>
<evidence type="ECO:0000313" key="3">
    <source>
        <dbReference type="EMBL" id="MBE9668063.1"/>
    </source>
</evidence>
<accession>A0ABR9XKZ7</accession>
<feature type="transmembrane region" description="Helical" evidence="2">
    <location>
        <begin position="51"/>
        <end position="75"/>
    </location>
</feature>
<proteinExistence type="predicted"/>
<dbReference type="RefSeq" id="WP_194107492.1">
    <property type="nucleotide sequence ID" value="NZ_JADFFM010000002.1"/>
</dbReference>
<name>A0ABR9XKZ7_9SPHI</name>
<dbReference type="Proteomes" id="UP000632774">
    <property type="component" value="Unassembled WGS sequence"/>
</dbReference>
<reference evidence="3 4" key="1">
    <citation type="submission" date="2020-10" db="EMBL/GenBank/DDBJ databases">
        <title>Mucilaginibacter mali sp. nov., isolated from rhizosphere soil of apple orchard.</title>
        <authorList>
            <person name="Lee J.-S."/>
            <person name="Kim H.S."/>
            <person name="Kim J.-S."/>
        </authorList>
    </citation>
    <scope>NUCLEOTIDE SEQUENCE [LARGE SCALE GENOMIC DNA]</scope>
    <source>
        <strain evidence="3 4">KCTC 23157</strain>
    </source>
</reference>
<comment type="caution">
    <text evidence="3">The sequence shown here is derived from an EMBL/GenBank/DDBJ whole genome shotgun (WGS) entry which is preliminary data.</text>
</comment>
<sequence>MKNHILNHLPYKSSFRFVDNISRLTEDEVIGDFTLKEDAFFYEDHFAGNPITPGVIITEIMAQIGLVVMGIFLILKDTELNFDEDNDLFPLLTSTNVEFFKMVLPGQKVTVVSKKQYFRFGKLKCNVEMVDSSGELIAKGIFSGIIKQVDGLKK</sequence>
<gene>
    <name evidence="3" type="ORF">IRJ18_16960</name>
</gene>
<evidence type="ECO:0000256" key="1">
    <source>
        <dbReference type="ARBA" id="ARBA00023239"/>
    </source>
</evidence>
<organism evidence="3 4">
    <name type="scientific">Mucilaginibacter boryungensis</name>
    <dbReference type="NCBI Taxonomy" id="768480"/>
    <lineage>
        <taxon>Bacteria</taxon>
        <taxon>Pseudomonadati</taxon>
        <taxon>Bacteroidota</taxon>
        <taxon>Sphingobacteriia</taxon>
        <taxon>Sphingobacteriales</taxon>
        <taxon>Sphingobacteriaceae</taxon>
        <taxon>Mucilaginibacter</taxon>
    </lineage>
</organism>
<protein>
    <submittedName>
        <fullName evidence="3">Hydroxymyristoyl-ACP dehydratase</fullName>
    </submittedName>
</protein>
<keyword evidence="4" id="KW-1185">Reference proteome</keyword>
<keyword evidence="1" id="KW-0456">Lyase</keyword>
<dbReference type="InterPro" id="IPR013114">
    <property type="entry name" value="FabA_FabZ"/>
</dbReference>
<dbReference type="InterPro" id="IPR029069">
    <property type="entry name" value="HotDog_dom_sf"/>
</dbReference>
<evidence type="ECO:0000256" key="2">
    <source>
        <dbReference type="SAM" id="Phobius"/>
    </source>
</evidence>
<keyword evidence="2" id="KW-1133">Transmembrane helix</keyword>
<keyword evidence="2" id="KW-0812">Transmembrane</keyword>
<dbReference type="CDD" id="cd00493">
    <property type="entry name" value="FabA_FabZ"/>
    <property type="match status" value="1"/>
</dbReference>
<dbReference type="PANTHER" id="PTHR30272">
    <property type="entry name" value="3-HYDROXYACYL-[ACYL-CARRIER-PROTEIN] DEHYDRATASE"/>
    <property type="match status" value="1"/>
</dbReference>
<dbReference type="Pfam" id="PF07977">
    <property type="entry name" value="FabA"/>
    <property type="match status" value="1"/>
</dbReference>
<dbReference type="PANTHER" id="PTHR30272:SF1">
    <property type="entry name" value="3-HYDROXYACYL-[ACYL-CARRIER-PROTEIN] DEHYDRATASE"/>
    <property type="match status" value="1"/>
</dbReference>
<dbReference type="Gene3D" id="3.10.129.10">
    <property type="entry name" value="Hotdog Thioesterase"/>
    <property type="match status" value="1"/>
</dbReference>